<organism evidence="2 3">
    <name type="scientific">Streptomyces monticola</name>
    <dbReference type="NCBI Taxonomy" id="2666263"/>
    <lineage>
        <taxon>Bacteria</taxon>
        <taxon>Bacillati</taxon>
        <taxon>Actinomycetota</taxon>
        <taxon>Actinomycetes</taxon>
        <taxon>Kitasatosporales</taxon>
        <taxon>Streptomycetaceae</taxon>
        <taxon>Streptomyces</taxon>
    </lineage>
</organism>
<sequence>MTQIRRNQTRPPLRSVSGVVRTLSVVSCAVAMLGAAGCAEPPNYATPTKVCGTKVDPELISPLLPPGKEFEDQVAASDSRGESCKLMVTLNGDSGGTQVMHIRRDVVPGDVDPFEVNKNALLGYGNPRRVNVGDDARIADKGALATLACPGKGQGRKFVLEIHLSKETPKDVAERRAALERFVRSHLPDAQKAQGCGG</sequence>
<dbReference type="Proteomes" id="UP001596523">
    <property type="component" value="Unassembled WGS sequence"/>
</dbReference>
<comment type="caution">
    <text evidence="2">The sequence shown here is derived from an EMBL/GenBank/DDBJ whole genome shotgun (WGS) entry which is preliminary data.</text>
</comment>
<name>A0ABW2JCU2_9ACTN</name>
<dbReference type="EMBL" id="JBHTCF010000001">
    <property type="protein sequence ID" value="MFC7303196.1"/>
    <property type="molecule type" value="Genomic_DNA"/>
</dbReference>
<proteinExistence type="predicted"/>
<keyword evidence="3" id="KW-1185">Reference proteome</keyword>
<reference evidence="3" key="1">
    <citation type="journal article" date="2019" name="Int. J. Syst. Evol. Microbiol.">
        <title>The Global Catalogue of Microorganisms (GCM) 10K type strain sequencing project: providing services to taxonomists for standard genome sequencing and annotation.</title>
        <authorList>
            <consortium name="The Broad Institute Genomics Platform"/>
            <consortium name="The Broad Institute Genome Sequencing Center for Infectious Disease"/>
            <person name="Wu L."/>
            <person name="Ma J."/>
        </authorList>
    </citation>
    <scope>NUCLEOTIDE SEQUENCE [LARGE SCALE GENOMIC DNA]</scope>
    <source>
        <strain evidence="3">SYNS20</strain>
    </source>
</reference>
<protein>
    <recommendedName>
        <fullName evidence="4">DUF3558 domain-containing protein</fullName>
    </recommendedName>
</protein>
<feature type="chain" id="PRO_5045732397" description="DUF3558 domain-containing protein" evidence="1">
    <location>
        <begin position="32"/>
        <end position="198"/>
    </location>
</feature>
<dbReference type="RefSeq" id="WP_381826097.1">
    <property type="nucleotide sequence ID" value="NZ_JBHTCF010000001.1"/>
</dbReference>
<feature type="signal peptide" evidence="1">
    <location>
        <begin position="1"/>
        <end position="31"/>
    </location>
</feature>
<gene>
    <name evidence="2" type="ORF">ACFQVC_03060</name>
</gene>
<evidence type="ECO:0000313" key="3">
    <source>
        <dbReference type="Proteomes" id="UP001596523"/>
    </source>
</evidence>
<accession>A0ABW2JCU2</accession>
<evidence type="ECO:0000256" key="1">
    <source>
        <dbReference type="SAM" id="SignalP"/>
    </source>
</evidence>
<keyword evidence="1" id="KW-0732">Signal</keyword>
<evidence type="ECO:0000313" key="2">
    <source>
        <dbReference type="EMBL" id="MFC7303196.1"/>
    </source>
</evidence>
<evidence type="ECO:0008006" key="4">
    <source>
        <dbReference type="Google" id="ProtNLM"/>
    </source>
</evidence>